<evidence type="ECO:0000259" key="11">
    <source>
        <dbReference type="Pfam" id="PF00924"/>
    </source>
</evidence>
<sequence length="433" mass="49682">MNEIQDWVQQLLVDLHIIKDEPNYLDNILILTAIVLITFCIDYICRRVMLNAFKRIARKTKNQWDDLIVERKIINKMMHIIPAILTYVLLPIAFPKNEMPQLLAFLQKACAIYIIAVSLRFLNASLNVIQEIYSQRNILKNKPVKGFVQILQVALFFIGAILIVSVVIDKSPVSLFAGLGASAAILMLVFKDTILGFVAGIQLSANDMLRPGDWITMEKYGANGTVIEVTLNAVKVRNFDNTITTIPPYALVSDAFQNWRSMKESGGRRIKRSINIDMNSVRFCTPEMLAKYRRISLLTAYIDQKEEELTAYNHERQIDDSIPVNGRRQTNLGVFRNYLVRYLYQLPTINKDMTCLVRHLQPTETGLPIEIYFFTTQTDWTLYEAVQADVFDHILAIIPEFDLAVFQNISGRDLRSIQLNFQADEPTFRYSAN</sequence>
<comment type="caution">
    <text evidence="12">The sequence shown here is derived from an EMBL/GenBank/DDBJ whole genome shotgun (WGS) entry which is preliminary data.</text>
</comment>
<evidence type="ECO:0000313" key="13">
    <source>
        <dbReference type="Proteomes" id="UP000886740"/>
    </source>
</evidence>
<keyword evidence="5 10" id="KW-1133">Transmembrane helix</keyword>
<feature type="transmembrane region" description="Helical" evidence="10">
    <location>
        <begin position="77"/>
        <end position="94"/>
    </location>
</feature>
<dbReference type="InterPro" id="IPR010920">
    <property type="entry name" value="LSM_dom_sf"/>
</dbReference>
<dbReference type="InterPro" id="IPR023408">
    <property type="entry name" value="MscS_beta-dom_sf"/>
</dbReference>
<organism evidence="12 13">
    <name type="scientific">Candidatus Parabacteroides intestinipullorum</name>
    <dbReference type="NCBI Taxonomy" id="2838723"/>
    <lineage>
        <taxon>Bacteria</taxon>
        <taxon>Pseudomonadati</taxon>
        <taxon>Bacteroidota</taxon>
        <taxon>Bacteroidia</taxon>
        <taxon>Bacteroidales</taxon>
        <taxon>Tannerellaceae</taxon>
        <taxon>Parabacteroides</taxon>
    </lineage>
</organism>
<keyword evidence="3" id="KW-0997">Cell inner membrane</keyword>
<evidence type="ECO:0000256" key="4">
    <source>
        <dbReference type="ARBA" id="ARBA00022692"/>
    </source>
</evidence>
<dbReference type="PANTHER" id="PTHR30414:SF0">
    <property type="entry name" value="MINICONDUCTANCE MECHANOSENSITIVE CHANNEL YBDG"/>
    <property type="match status" value="1"/>
</dbReference>
<reference evidence="12" key="1">
    <citation type="journal article" date="2021" name="PeerJ">
        <title>Extensive microbial diversity within the chicken gut microbiome revealed by metagenomics and culture.</title>
        <authorList>
            <person name="Gilroy R."/>
            <person name="Ravi A."/>
            <person name="Getino M."/>
            <person name="Pursley I."/>
            <person name="Horton D.L."/>
            <person name="Alikhan N.F."/>
            <person name="Baker D."/>
            <person name="Gharbi K."/>
            <person name="Hall N."/>
            <person name="Watson M."/>
            <person name="Adriaenssens E.M."/>
            <person name="Foster-Nyarko E."/>
            <person name="Jarju S."/>
            <person name="Secka A."/>
            <person name="Antonio M."/>
            <person name="Oren A."/>
            <person name="Chaudhuri R.R."/>
            <person name="La Ragione R."/>
            <person name="Hildebrand F."/>
            <person name="Pallen M.J."/>
        </authorList>
    </citation>
    <scope>NUCLEOTIDE SEQUENCE</scope>
    <source>
        <strain evidence="12">ChiGjej6B6-14162</strain>
    </source>
</reference>
<evidence type="ECO:0000256" key="3">
    <source>
        <dbReference type="ARBA" id="ARBA00022519"/>
    </source>
</evidence>
<evidence type="ECO:0000256" key="10">
    <source>
        <dbReference type="SAM" id="Phobius"/>
    </source>
</evidence>
<feature type="transmembrane region" description="Helical" evidence="10">
    <location>
        <begin position="106"/>
        <end position="126"/>
    </location>
</feature>
<protein>
    <recommendedName>
        <fullName evidence="8">Mechanosensing system component YbdG</fullName>
    </recommendedName>
    <alternativeName>
        <fullName evidence="9">Mechanosensitive channel homolog YbdG</fullName>
    </alternativeName>
</protein>
<evidence type="ECO:0000256" key="9">
    <source>
        <dbReference type="ARBA" id="ARBA00093659"/>
    </source>
</evidence>
<dbReference type="GO" id="GO:0005886">
    <property type="term" value="C:plasma membrane"/>
    <property type="evidence" value="ECO:0007669"/>
    <property type="project" value="UniProtKB-SubCell"/>
</dbReference>
<feature type="domain" description="Mechanosensitive ion channel MscS" evidence="11">
    <location>
        <begin position="192"/>
        <end position="260"/>
    </location>
</feature>
<dbReference type="AlphaFoldDB" id="A0A9D1XAG0"/>
<evidence type="ECO:0000256" key="8">
    <source>
        <dbReference type="ARBA" id="ARBA00093630"/>
    </source>
</evidence>
<dbReference type="SUPFAM" id="SSF50182">
    <property type="entry name" value="Sm-like ribonucleoproteins"/>
    <property type="match status" value="1"/>
</dbReference>
<dbReference type="FunFam" id="2.30.30.60:FF:000002">
    <property type="entry name" value="Mechanosensitive ion channel family protein"/>
    <property type="match status" value="1"/>
</dbReference>
<dbReference type="Gene3D" id="2.30.30.60">
    <property type="match status" value="1"/>
</dbReference>
<reference evidence="12" key="2">
    <citation type="submission" date="2021-04" db="EMBL/GenBank/DDBJ databases">
        <authorList>
            <person name="Gilroy R."/>
        </authorList>
    </citation>
    <scope>NUCLEOTIDE SEQUENCE</scope>
    <source>
        <strain evidence="12">ChiGjej6B6-14162</strain>
    </source>
</reference>
<keyword evidence="4 10" id="KW-0812">Transmembrane</keyword>
<keyword evidence="2" id="KW-1003">Cell membrane</keyword>
<gene>
    <name evidence="12" type="ORF">H9977_10835</name>
</gene>
<evidence type="ECO:0000256" key="2">
    <source>
        <dbReference type="ARBA" id="ARBA00022475"/>
    </source>
</evidence>
<evidence type="ECO:0000256" key="1">
    <source>
        <dbReference type="ARBA" id="ARBA00004429"/>
    </source>
</evidence>
<evidence type="ECO:0000256" key="5">
    <source>
        <dbReference type="ARBA" id="ARBA00022989"/>
    </source>
</evidence>
<dbReference type="Pfam" id="PF00924">
    <property type="entry name" value="MS_channel_2nd"/>
    <property type="match status" value="1"/>
</dbReference>
<feature type="transmembrane region" description="Helical" evidence="10">
    <location>
        <begin position="28"/>
        <end position="45"/>
    </location>
</feature>
<proteinExistence type="predicted"/>
<name>A0A9D1XAG0_9BACT</name>
<evidence type="ECO:0000313" key="12">
    <source>
        <dbReference type="EMBL" id="HIX75511.1"/>
    </source>
</evidence>
<feature type="transmembrane region" description="Helical" evidence="10">
    <location>
        <begin position="174"/>
        <end position="201"/>
    </location>
</feature>
<comment type="subcellular location">
    <subcellularLocation>
        <location evidence="1">Cell inner membrane</location>
        <topology evidence="1">Multi-pass membrane protein</topology>
    </subcellularLocation>
</comment>
<dbReference type="EMBL" id="DXEL01000074">
    <property type="protein sequence ID" value="HIX75511.1"/>
    <property type="molecule type" value="Genomic_DNA"/>
</dbReference>
<keyword evidence="7 10" id="KW-0472">Membrane</keyword>
<dbReference type="Proteomes" id="UP000886740">
    <property type="component" value="Unassembled WGS sequence"/>
</dbReference>
<accession>A0A9D1XAG0</accession>
<evidence type="ECO:0000256" key="6">
    <source>
        <dbReference type="ARBA" id="ARBA00023016"/>
    </source>
</evidence>
<dbReference type="GO" id="GO:0071470">
    <property type="term" value="P:cellular response to osmotic stress"/>
    <property type="evidence" value="ECO:0007669"/>
    <property type="project" value="InterPro"/>
</dbReference>
<dbReference type="InterPro" id="IPR030192">
    <property type="entry name" value="YbdG"/>
</dbReference>
<dbReference type="GO" id="GO:0008381">
    <property type="term" value="F:mechanosensitive monoatomic ion channel activity"/>
    <property type="evidence" value="ECO:0007669"/>
    <property type="project" value="InterPro"/>
</dbReference>
<keyword evidence="6" id="KW-0346">Stress response</keyword>
<dbReference type="InterPro" id="IPR006685">
    <property type="entry name" value="MscS_channel_2nd"/>
</dbReference>
<feature type="transmembrane region" description="Helical" evidence="10">
    <location>
        <begin position="147"/>
        <end position="168"/>
    </location>
</feature>
<dbReference type="PANTHER" id="PTHR30414">
    <property type="entry name" value="MINICONDUCTANCE MECHANOSENSITIVE CHANNEL YBDG"/>
    <property type="match status" value="1"/>
</dbReference>
<evidence type="ECO:0000256" key="7">
    <source>
        <dbReference type="ARBA" id="ARBA00023136"/>
    </source>
</evidence>